<sequence length="286" mass="32533">MQNVTVSVIPPETVRLIFKPYPTLVSHRKRNVAVILTQKKMKSEKNLLCHLQIQSLSNDKIIISYSLSQREEFGDEDFEDQADIDQVFRIVDITTCEYRETVIPLDVTESDHVFAETILKDANLIHYNDDTVDIFFINKHSCSGGRCKQTINLNADKVGKPPDIFDEDDIPENYDKNVVDKLMYTVGNGKSVDVIDFLSEGKFLGIDDSFGKLGVCWTNKNNSTQIICRQYSSNNEKQTEVTFPTVMPTTRLLRIRNTLGGGLQLLTGECTDENCENHKNLLLMEK</sequence>
<reference evidence="1" key="1">
    <citation type="submission" date="2021-01" db="UniProtKB">
        <authorList>
            <consortium name="EnsemblMetazoa"/>
        </authorList>
    </citation>
    <scope>IDENTIFICATION</scope>
</reference>
<dbReference type="KEGG" id="nvi:103315791"/>
<dbReference type="GeneID" id="103315791"/>
<dbReference type="EnsemblMetazoa" id="XM_008206329">
    <property type="protein sequence ID" value="XP_008204551"/>
    <property type="gene ID" value="LOC103315791"/>
</dbReference>
<dbReference type="RefSeq" id="XP_008204551.2">
    <property type="nucleotide sequence ID" value="XM_008206329.3"/>
</dbReference>
<proteinExistence type="predicted"/>
<evidence type="ECO:0000313" key="1">
    <source>
        <dbReference type="EnsemblMetazoa" id="XP_008204551"/>
    </source>
</evidence>
<keyword evidence="2" id="KW-1185">Reference proteome</keyword>
<evidence type="ECO:0000313" key="2">
    <source>
        <dbReference type="Proteomes" id="UP000002358"/>
    </source>
</evidence>
<dbReference type="AlphaFoldDB" id="A0A7M7H7X7"/>
<organism evidence="1 2">
    <name type="scientific">Nasonia vitripennis</name>
    <name type="common">Parasitic wasp</name>
    <dbReference type="NCBI Taxonomy" id="7425"/>
    <lineage>
        <taxon>Eukaryota</taxon>
        <taxon>Metazoa</taxon>
        <taxon>Ecdysozoa</taxon>
        <taxon>Arthropoda</taxon>
        <taxon>Hexapoda</taxon>
        <taxon>Insecta</taxon>
        <taxon>Pterygota</taxon>
        <taxon>Neoptera</taxon>
        <taxon>Endopterygota</taxon>
        <taxon>Hymenoptera</taxon>
        <taxon>Apocrita</taxon>
        <taxon>Proctotrupomorpha</taxon>
        <taxon>Chalcidoidea</taxon>
        <taxon>Pteromalidae</taxon>
        <taxon>Pteromalinae</taxon>
        <taxon>Nasonia</taxon>
    </lineage>
</organism>
<accession>A0A7M7H7X7</accession>
<dbReference type="Proteomes" id="UP000002358">
    <property type="component" value="Chromosome 3"/>
</dbReference>
<protein>
    <submittedName>
        <fullName evidence="1">Uncharacterized protein</fullName>
    </submittedName>
</protein>
<name>A0A7M7H7X7_NASVI</name>
<dbReference type="InParanoid" id="A0A7M7H7X7"/>